<evidence type="ECO:0000313" key="10">
    <source>
        <dbReference type="EMBL" id="CAI0374921.1"/>
    </source>
</evidence>
<dbReference type="AlphaFoldDB" id="A0AAV0GQG8"/>
<evidence type="ECO:0000256" key="1">
    <source>
        <dbReference type="ARBA" id="ARBA00004141"/>
    </source>
</evidence>
<keyword evidence="4 8" id="KW-0812">Transmembrane</keyword>
<keyword evidence="11" id="KW-1185">Reference proteome</keyword>
<dbReference type="PANTHER" id="PTHR48042">
    <property type="entry name" value="ABC TRANSPORTER G FAMILY MEMBER 11"/>
    <property type="match status" value="1"/>
</dbReference>
<keyword evidence="3" id="KW-0813">Transport</keyword>
<comment type="similarity">
    <text evidence="2">Belongs to the ABC transporter superfamily. ABCG family. Eye pigment precursor importer (TC 3.A.1.204) subfamily.</text>
</comment>
<evidence type="ECO:0000256" key="4">
    <source>
        <dbReference type="ARBA" id="ARBA00022692"/>
    </source>
</evidence>
<protein>
    <recommendedName>
        <fullName evidence="9">ABC-2 type transporter transmembrane domain-containing protein</fullName>
    </recommendedName>
</protein>
<evidence type="ECO:0000256" key="2">
    <source>
        <dbReference type="ARBA" id="ARBA00005814"/>
    </source>
</evidence>
<dbReference type="Proteomes" id="UP001154282">
    <property type="component" value="Unassembled WGS sequence"/>
</dbReference>
<name>A0AAV0GQG8_9ROSI</name>
<gene>
    <name evidence="10" type="ORF">LITE_LOCUS403</name>
</gene>
<feature type="compositionally biased region" description="Polar residues" evidence="7">
    <location>
        <begin position="256"/>
        <end position="266"/>
    </location>
</feature>
<evidence type="ECO:0000256" key="5">
    <source>
        <dbReference type="ARBA" id="ARBA00022989"/>
    </source>
</evidence>
<feature type="transmembrane region" description="Helical" evidence="8">
    <location>
        <begin position="210"/>
        <end position="230"/>
    </location>
</feature>
<reference evidence="10" key="1">
    <citation type="submission" date="2022-08" db="EMBL/GenBank/DDBJ databases">
        <authorList>
            <person name="Gutierrez-Valencia J."/>
        </authorList>
    </citation>
    <scope>NUCLEOTIDE SEQUENCE</scope>
</reference>
<dbReference type="EMBL" id="CAMGYJ010000002">
    <property type="protein sequence ID" value="CAI0374921.1"/>
    <property type="molecule type" value="Genomic_DNA"/>
</dbReference>
<evidence type="ECO:0000313" key="11">
    <source>
        <dbReference type="Proteomes" id="UP001154282"/>
    </source>
</evidence>
<evidence type="ECO:0000256" key="8">
    <source>
        <dbReference type="SAM" id="Phobius"/>
    </source>
</evidence>
<evidence type="ECO:0000256" key="6">
    <source>
        <dbReference type="ARBA" id="ARBA00023136"/>
    </source>
</evidence>
<dbReference type="Pfam" id="PF01061">
    <property type="entry name" value="ABC2_membrane"/>
    <property type="match status" value="1"/>
</dbReference>
<accession>A0AAV0GQG8</accession>
<evidence type="ECO:0000259" key="9">
    <source>
        <dbReference type="Pfam" id="PF01061"/>
    </source>
</evidence>
<sequence length="266" mass="29999">MWSLAKKFENGHAKGRFACPVSEHGNRTTATFLCRFWVPLPDKKKPTGPFPPVHYSGVRSSVGSSEADTAKERCRSILYSMVKFHPDFSHLLYFCINLFFCISVSEACVFFTASLISNPLPAMGAAVGVTVLNLMPSVVFRPIPDLPKIFWRYPLSYISYAAWGTQGNLKNDMMGLEFDSAIPGRPKITGEFILENNYGVNLGYSKWRDVAALFCLLLAYRVLLVFTLHYKQRISSPFRRMQPREISNPPPFSKPNLKNQTSGQQP</sequence>
<dbReference type="InterPro" id="IPR013525">
    <property type="entry name" value="ABC2_TM"/>
</dbReference>
<feature type="transmembrane region" description="Helical" evidence="8">
    <location>
        <begin position="91"/>
        <end position="116"/>
    </location>
</feature>
<organism evidence="10 11">
    <name type="scientific">Linum tenue</name>
    <dbReference type="NCBI Taxonomy" id="586396"/>
    <lineage>
        <taxon>Eukaryota</taxon>
        <taxon>Viridiplantae</taxon>
        <taxon>Streptophyta</taxon>
        <taxon>Embryophyta</taxon>
        <taxon>Tracheophyta</taxon>
        <taxon>Spermatophyta</taxon>
        <taxon>Magnoliopsida</taxon>
        <taxon>eudicotyledons</taxon>
        <taxon>Gunneridae</taxon>
        <taxon>Pentapetalae</taxon>
        <taxon>rosids</taxon>
        <taxon>fabids</taxon>
        <taxon>Malpighiales</taxon>
        <taxon>Linaceae</taxon>
        <taxon>Linum</taxon>
    </lineage>
</organism>
<dbReference type="PANTHER" id="PTHR48042:SF8">
    <property type="entry name" value="ABC-2 TYPE TRANSPORTER TRANSMEMBRANE DOMAIN-CONTAINING PROTEIN"/>
    <property type="match status" value="1"/>
</dbReference>
<feature type="domain" description="ABC-2 type transporter transmembrane" evidence="9">
    <location>
        <begin position="77"/>
        <end position="170"/>
    </location>
</feature>
<keyword evidence="5 8" id="KW-1133">Transmembrane helix</keyword>
<feature type="region of interest" description="Disordered" evidence="7">
    <location>
        <begin position="241"/>
        <end position="266"/>
    </location>
</feature>
<evidence type="ECO:0000256" key="3">
    <source>
        <dbReference type="ARBA" id="ARBA00022448"/>
    </source>
</evidence>
<dbReference type="InterPro" id="IPR052215">
    <property type="entry name" value="Plant_ABCG"/>
</dbReference>
<comment type="subcellular location">
    <subcellularLocation>
        <location evidence="1">Membrane</location>
        <topology evidence="1">Multi-pass membrane protein</topology>
    </subcellularLocation>
</comment>
<dbReference type="GO" id="GO:0140359">
    <property type="term" value="F:ABC-type transporter activity"/>
    <property type="evidence" value="ECO:0007669"/>
    <property type="project" value="InterPro"/>
</dbReference>
<proteinExistence type="inferred from homology"/>
<dbReference type="GO" id="GO:0016020">
    <property type="term" value="C:membrane"/>
    <property type="evidence" value="ECO:0007669"/>
    <property type="project" value="UniProtKB-SubCell"/>
</dbReference>
<keyword evidence="6 8" id="KW-0472">Membrane</keyword>
<evidence type="ECO:0000256" key="7">
    <source>
        <dbReference type="SAM" id="MobiDB-lite"/>
    </source>
</evidence>
<comment type="caution">
    <text evidence="10">The sequence shown here is derived from an EMBL/GenBank/DDBJ whole genome shotgun (WGS) entry which is preliminary data.</text>
</comment>